<dbReference type="InterPro" id="IPR051641">
    <property type="entry name" value="RGK_GTP-binding_reg"/>
</dbReference>
<dbReference type="Proteomes" id="UP000681722">
    <property type="component" value="Unassembled WGS sequence"/>
</dbReference>
<evidence type="ECO:0000313" key="3">
    <source>
        <dbReference type="EMBL" id="CAF3536102.1"/>
    </source>
</evidence>
<feature type="region of interest" description="Disordered" evidence="1">
    <location>
        <begin position="443"/>
        <end position="475"/>
    </location>
</feature>
<name>A0A813PN22_9BILA</name>
<evidence type="ECO:0000313" key="4">
    <source>
        <dbReference type="Proteomes" id="UP000663829"/>
    </source>
</evidence>
<dbReference type="PANTHER" id="PTHR45775:SF6">
    <property type="entry name" value="RAD, GEM_KIR FAMILY MEMBER 2, ISOFORM C"/>
    <property type="match status" value="1"/>
</dbReference>
<dbReference type="GO" id="GO:0005246">
    <property type="term" value="F:calcium channel regulator activity"/>
    <property type="evidence" value="ECO:0007669"/>
    <property type="project" value="TreeGrafter"/>
</dbReference>
<sequence length="624" mass="70583">MVPVYDKGDDVINDTINEVEDGNNNQYHNGITNHIDNDLSMPGTTVRFSNYDDNTSISKSYYDDSSTVVSVNTDTTQFDELFKRSKTTKDNGIVLNSPPHPRCYSSTSPPRTSFQAEQFYYQSQPHLSQQHSHITVPVTHMNHRYYYENDDVDEEKIEKREEQDGEEEKKLKKNKLLYSTGIYSTPNVANSNSNTNSTSFFSPFTDSTQLQQQQQQLQNSNNRRQSIGLKVLSHHIPTDTATYSSSPPSQQVFPSAAVASAESARTRRKKYSLTHTTFLQSNNQNDTPLVRSCSYKRPQSIKKYRQKRSSQQPFQTSSPKQQQQQQHLQLEKKNSVGSTTNKSRKYSAVTTHNNYSLQQTRKSISVGTTRISAVDLMATDDPADQWSSPKSPRSSRVGSLPLDHLQLPDEEIYRIRQFNTTSKGFVNRGDSFKRSFKRSGSISRRSSFRQSHGDTGTLIDGLGNSYHSPSQERLSGSQTNMMTISGTSIHGLTNNTMLVDNMNGSTNSLNNTNTNNINKNNSNNLLIINDLLPLVYVTNDDQIPVVETIETEDGQVQEIRIYQVYLMGLSGTGKRSLIRQFKTTEYRGIYEYSSSVEDDPDNTVSIMLDGEESRMHIINIDVDL</sequence>
<feature type="region of interest" description="Disordered" evidence="1">
    <location>
        <begin position="297"/>
        <end position="354"/>
    </location>
</feature>
<dbReference type="Proteomes" id="UP000663829">
    <property type="component" value="Unassembled WGS sequence"/>
</dbReference>
<dbReference type="GO" id="GO:0005886">
    <property type="term" value="C:plasma membrane"/>
    <property type="evidence" value="ECO:0007669"/>
    <property type="project" value="TreeGrafter"/>
</dbReference>
<gene>
    <name evidence="2" type="ORF">GPM918_LOCUS1103</name>
    <name evidence="3" type="ORF">SRO942_LOCUS1103</name>
</gene>
<evidence type="ECO:0000256" key="1">
    <source>
        <dbReference type="SAM" id="MobiDB-lite"/>
    </source>
</evidence>
<feature type="region of interest" description="Disordered" evidence="1">
    <location>
        <begin position="90"/>
        <end position="111"/>
    </location>
</feature>
<dbReference type="EMBL" id="CAJNOQ010000097">
    <property type="protein sequence ID" value="CAF0755821.1"/>
    <property type="molecule type" value="Genomic_DNA"/>
</dbReference>
<keyword evidence="4" id="KW-1185">Reference proteome</keyword>
<dbReference type="PANTHER" id="PTHR45775">
    <property type="entry name" value="RAD, GEM/KIR FAMILY MEMBER 2, ISOFORM C"/>
    <property type="match status" value="1"/>
</dbReference>
<comment type="caution">
    <text evidence="2">The sequence shown here is derived from an EMBL/GenBank/DDBJ whole genome shotgun (WGS) entry which is preliminary data.</text>
</comment>
<feature type="compositionally biased region" description="Polar residues" evidence="1">
    <location>
        <begin position="385"/>
        <end position="397"/>
    </location>
</feature>
<feature type="compositionally biased region" description="Polar residues" evidence="1">
    <location>
        <begin position="465"/>
        <end position="475"/>
    </location>
</feature>
<dbReference type="GO" id="GO:0005525">
    <property type="term" value="F:GTP binding"/>
    <property type="evidence" value="ECO:0007669"/>
    <property type="project" value="TreeGrafter"/>
</dbReference>
<evidence type="ECO:0000313" key="2">
    <source>
        <dbReference type="EMBL" id="CAF0755821.1"/>
    </source>
</evidence>
<feature type="non-terminal residue" evidence="2">
    <location>
        <position position="1"/>
    </location>
</feature>
<feature type="region of interest" description="Disordered" evidence="1">
    <location>
        <begin position="184"/>
        <end position="208"/>
    </location>
</feature>
<feature type="region of interest" description="Disordered" evidence="1">
    <location>
        <begin position="380"/>
        <end position="401"/>
    </location>
</feature>
<organism evidence="2 4">
    <name type="scientific">Didymodactylos carnosus</name>
    <dbReference type="NCBI Taxonomy" id="1234261"/>
    <lineage>
        <taxon>Eukaryota</taxon>
        <taxon>Metazoa</taxon>
        <taxon>Spiralia</taxon>
        <taxon>Gnathifera</taxon>
        <taxon>Rotifera</taxon>
        <taxon>Eurotatoria</taxon>
        <taxon>Bdelloidea</taxon>
        <taxon>Philodinida</taxon>
        <taxon>Philodinidae</taxon>
        <taxon>Didymodactylos</taxon>
    </lineage>
</organism>
<feature type="compositionally biased region" description="Basic residues" evidence="1">
    <location>
        <begin position="299"/>
        <end position="308"/>
    </location>
</feature>
<dbReference type="AlphaFoldDB" id="A0A813PN22"/>
<feature type="compositionally biased region" description="Low complexity" evidence="1">
    <location>
        <begin position="309"/>
        <end position="328"/>
    </location>
</feature>
<protein>
    <submittedName>
        <fullName evidence="2">Uncharacterized protein</fullName>
    </submittedName>
</protein>
<proteinExistence type="predicted"/>
<dbReference type="OrthoDB" id="5239715at2759"/>
<reference evidence="2" key="1">
    <citation type="submission" date="2021-02" db="EMBL/GenBank/DDBJ databases">
        <authorList>
            <person name="Nowell W R."/>
        </authorList>
    </citation>
    <scope>NUCLEOTIDE SEQUENCE</scope>
</reference>
<accession>A0A813PN22</accession>
<dbReference type="EMBL" id="CAJOBC010000097">
    <property type="protein sequence ID" value="CAF3536102.1"/>
    <property type="molecule type" value="Genomic_DNA"/>
</dbReference>